<feature type="signal peptide" evidence="2">
    <location>
        <begin position="1"/>
        <end position="24"/>
    </location>
</feature>
<evidence type="ECO:0008006" key="5">
    <source>
        <dbReference type="Google" id="ProtNLM"/>
    </source>
</evidence>
<keyword evidence="2" id="KW-0732">Signal</keyword>
<feature type="region of interest" description="Disordered" evidence="1">
    <location>
        <begin position="26"/>
        <end position="115"/>
    </location>
</feature>
<dbReference type="RefSeq" id="WP_377177174.1">
    <property type="nucleotide sequence ID" value="NZ_JBHUJB010000005.1"/>
</dbReference>
<feature type="chain" id="PRO_5047227079" description="Lipoprotein" evidence="2">
    <location>
        <begin position="25"/>
        <end position="115"/>
    </location>
</feature>
<comment type="caution">
    <text evidence="3">The sequence shown here is derived from an EMBL/GenBank/DDBJ whole genome shotgun (WGS) entry which is preliminary data.</text>
</comment>
<evidence type="ECO:0000313" key="4">
    <source>
        <dbReference type="Proteomes" id="UP001597389"/>
    </source>
</evidence>
<proteinExistence type="predicted"/>
<dbReference type="Proteomes" id="UP001597389">
    <property type="component" value="Unassembled WGS sequence"/>
</dbReference>
<sequence length="115" mass="12184">MMKSLYLLPLATATCLLNSCGNMNDPIYYDGKPTPAQNTANQPAPTVVQNTQATPAHTHTNPPVSAPTKRPTGLRKTGPYMQPDVFGMPNKEDLKETATSTKGSAGNQGLSVPSQ</sequence>
<feature type="compositionally biased region" description="Polar residues" evidence="1">
    <location>
        <begin position="97"/>
        <end position="115"/>
    </location>
</feature>
<gene>
    <name evidence="3" type="ORF">ACFSW8_00495</name>
</gene>
<reference evidence="4" key="1">
    <citation type="journal article" date="2019" name="Int. J. Syst. Evol. Microbiol.">
        <title>The Global Catalogue of Microorganisms (GCM) 10K type strain sequencing project: providing services to taxonomists for standard genome sequencing and annotation.</title>
        <authorList>
            <consortium name="The Broad Institute Genomics Platform"/>
            <consortium name="The Broad Institute Genome Sequencing Center for Infectious Disease"/>
            <person name="Wu L."/>
            <person name="Ma J."/>
        </authorList>
    </citation>
    <scope>NUCLEOTIDE SEQUENCE [LARGE SCALE GENOMIC DNA]</scope>
    <source>
        <strain evidence="4">CCUG 57942</strain>
    </source>
</reference>
<name>A0ABW4Z690_9BACT</name>
<accession>A0ABW4Z690</accession>
<dbReference type="EMBL" id="JBHUJB010000005">
    <property type="protein sequence ID" value="MFD2157371.1"/>
    <property type="molecule type" value="Genomic_DNA"/>
</dbReference>
<keyword evidence="4" id="KW-1185">Reference proteome</keyword>
<feature type="compositionally biased region" description="Polar residues" evidence="1">
    <location>
        <begin position="35"/>
        <end position="63"/>
    </location>
</feature>
<protein>
    <recommendedName>
        <fullName evidence="5">Lipoprotein</fullName>
    </recommendedName>
</protein>
<evidence type="ECO:0000256" key="1">
    <source>
        <dbReference type="SAM" id="MobiDB-lite"/>
    </source>
</evidence>
<evidence type="ECO:0000313" key="3">
    <source>
        <dbReference type="EMBL" id="MFD2157371.1"/>
    </source>
</evidence>
<evidence type="ECO:0000256" key="2">
    <source>
        <dbReference type="SAM" id="SignalP"/>
    </source>
</evidence>
<organism evidence="3 4">
    <name type="scientific">Rubritalea tangerina</name>
    <dbReference type="NCBI Taxonomy" id="430798"/>
    <lineage>
        <taxon>Bacteria</taxon>
        <taxon>Pseudomonadati</taxon>
        <taxon>Verrucomicrobiota</taxon>
        <taxon>Verrucomicrobiia</taxon>
        <taxon>Verrucomicrobiales</taxon>
        <taxon>Rubritaleaceae</taxon>
        <taxon>Rubritalea</taxon>
    </lineage>
</organism>